<gene>
    <name evidence="5" type="ORF">DM867_09620</name>
</gene>
<dbReference type="PRINTS" id="PR00033">
    <property type="entry name" value="HTHASNC"/>
</dbReference>
<dbReference type="SUPFAM" id="SSF46785">
    <property type="entry name" value="Winged helix' DNA-binding domain"/>
    <property type="match status" value="1"/>
</dbReference>
<dbReference type="InterPro" id="IPR036388">
    <property type="entry name" value="WH-like_DNA-bd_sf"/>
</dbReference>
<dbReference type="AlphaFoldDB" id="A0A5N5U635"/>
<dbReference type="GO" id="GO:0005829">
    <property type="term" value="C:cytosol"/>
    <property type="evidence" value="ECO:0007669"/>
    <property type="project" value="TreeGrafter"/>
</dbReference>
<comment type="caution">
    <text evidence="5">The sequence shown here is derived from an EMBL/GenBank/DDBJ whole genome shotgun (WGS) entry which is preliminary data.</text>
</comment>
<evidence type="ECO:0000256" key="2">
    <source>
        <dbReference type="ARBA" id="ARBA00023125"/>
    </source>
</evidence>
<dbReference type="Gene3D" id="1.10.10.10">
    <property type="entry name" value="Winged helix-like DNA-binding domain superfamily/Winged helix DNA-binding domain"/>
    <property type="match status" value="1"/>
</dbReference>
<dbReference type="SMART" id="SM00344">
    <property type="entry name" value="HTH_ASNC"/>
    <property type="match status" value="1"/>
</dbReference>
<evidence type="ECO:0000313" key="6">
    <source>
        <dbReference type="Proteomes" id="UP000326865"/>
    </source>
</evidence>
<dbReference type="SMART" id="SM00746">
    <property type="entry name" value="TRASH"/>
    <property type="match status" value="1"/>
</dbReference>
<reference evidence="5 6" key="1">
    <citation type="submission" date="2019-10" db="EMBL/GenBank/DDBJ databases">
        <title>Unraveling microbial dark matter from salterns through culturing: the case of the genus Halosegnis.</title>
        <authorList>
            <person name="Duran-Viseras A."/>
            <person name="Andrei A.-S."/>
            <person name="Vera-Gargallo B."/>
            <person name="Ghai R."/>
            <person name="Sanchez-Porro C."/>
            <person name="Ventosa A."/>
        </authorList>
    </citation>
    <scope>NUCLEOTIDE SEQUENCE [LARGE SCALE GENOMIC DNA]</scope>
    <source>
        <strain evidence="5 6">F18-79</strain>
    </source>
</reference>
<dbReference type="Proteomes" id="UP000326865">
    <property type="component" value="Unassembled WGS sequence"/>
</dbReference>
<evidence type="ECO:0000256" key="1">
    <source>
        <dbReference type="ARBA" id="ARBA00023015"/>
    </source>
</evidence>
<evidence type="ECO:0000259" key="4">
    <source>
        <dbReference type="PROSITE" id="PS50956"/>
    </source>
</evidence>
<dbReference type="InterPro" id="IPR011017">
    <property type="entry name" value="TRASH_dom"/>
</dbReference>
<dbReference type="GO" id="GO:0043200">
    <property type="term" value="P:response to amino acid"/>
    <property type="evidence" value="ECO:0007669"/>
    <property type="project" value="TreeGrafter"/>
</dbReference>
<keyword evidence="2" id="KW-0238">DNA-binding</keyword>
<dbReference type="PANTHER" id="PTHR30154:SF34">
    <property type="entry name" value="TRANSCRIPTIONAL REGULATOR AZLB"/>
    <property type="match status" value="1"/>
</dbReference>
<dbReference type="InterPro" id="IPR000485">
    <property type="entry name" value="AsnC-type_HTH_dom"/>
</dbReference>
<organism evidence="5 6">
    <name type="scientific">Halosegnis rubeus</name>
    <dbReference type="NCBI Taxonomy" id="2212850"/>
    <lineage>
        <taxon>Archaea</taxon>
        <taxon>Methanobacteriati</taxon>
        <taxon>Methanobacteriota</taxon>
        <taxon>Stenosarchaea group</taxon>
        <taxon>Halobacteria</taxon>
        <taxon>Halobacteriales</taxon>
        <taxon>Natronomonadaceae</taxon>
        <taxon>Halosegnis</taxon>
    </lineage>
</organism>
<dbReference type="InterPro" id="IPR036390">
    <property type="entry name" value="WH_DNA-bd_sf"/>
</dbReference>
<dbReference type="CDD" id="cd00090">
    <property type="entry name" value="HTH_ARSR"/>
    <property type="match status" value="1"/>
</dbReference>
<dbReference type="PANTHER" id="PTHR30154">
    <property type="entry name" value="LEUCINE-RESPONSIVE REGULATORY PROTEIN"/>
    <property type="match status" value="1"/>
</dbReference>
<accession>A0A5N5U635</accession>
<proteinExistence type="predicted"/>
<dbReference type="InterPro" id="IPR011991">
    <property type="entry name" value="ArsR-like_HTH"/>
</dbReference>
<dbReference type="Pfam" id="PF24273">
    <property type="entry name" value="TRASH_HVO_1752_C"/>
    <property type="match status" value="1"/>
</dbReference>
<evidence type="ECO:0000256" key="3">
    <source>
        <dbReference type="ARBA" id="ARBA00023163"/>
    </source>
</evidence>
<name>A0A5N5U635_9EURY</name>
<dbReference type="PROSITE" id="PS50956">
    <property type="entry name" value="HTH_ASNC_2"/>
    <property type="match status" value="1"/>
</dbReference>
<dbReference type="InterPro" id="IPR056526">
    <property type="entry name" value="TRASH_HVO_1752"/>
</dbReference>
<keyword evidence="3" id="KW-0804">Transcription</keyword>
<dbReference type="Pfam" id="PF13404">
    <property type="entry name" value="HTH_AsnC-type"/>
    <property type="match status" value="1"/>
</dbReference>
<dbReference type="RefSeq" id="WP_152134166.1">
    <property type="nucleotide sequence ID" value="NZ_QKKZ01000003.1"/>
</dbReference>
<dbReference type="EMBL" id="QKKZ01000003">
    <property type="protein sequence ID" value="KAB7514025.1"/>
    <property type="molecule type" value="Genomic_DNA"/>
</dbReference>
<dbReference type="InterPro" id="IPR019888">
    <property type="entry name" value="Tscrpt_reg_AsnC-like"/>
</dbReference>
<evidence type="ECO:0000313" key="5">
    <source>
        <dbReference type="EMBL" id="KAB7514025.1"/>
    </source>
</evidence>
<sequence>MPLDETDFEILSLLAADARRPYSDIGDVVDLSGPAVSQRVTRLQESGVIDGFTVSLNRDRLRAGVGVLVTVTDPEDVDALGDRLAGADGVEGVFTSVDGTVRFTGRTAADDVRSWVHALVGEESFDVELLDSVTWEPSVAGGGFAVACAECANTVDSEGESIRLDGETYHFCCSSCRARFEERYDRLSE</sequence>
<protein>
    <submittedName>
        <fullName evidence="5">AsnC family transcriptional regulator</fullName>
    </submittedName>
</protein>
<dbReference type="GO" id="GO:0043565">
    <property type="term" value="F:sequence-specific DNA binding"/>
    <property type="evidence" value="ECO:0007669"/>
    <property type="project" value="InterPro"/>
</dbReference>
<keyword evidence="1" id="KW-0805">Transcription regulation</keyword>
<feature type="domain" description="HTH asnC-type" evidence="4">
    <location>
        <begin position="3"/>
        <end position="66"/>
    </location>
</feature>
<keyword evidence="6" id="KW-1185">Reference proteome</keyword>